<dbReference type="AlphaFoldDB" id="A0A3B0ZBU8"/>
<protein>
    <submittedName>
        <fullName evidence="1">Mobile element protein</fullName>
    </submittedName>
</protein>
<dbReference type="EMBL" id="UOFL01000146">
    <property type="protein sequence ID" value="VAW78196.1"/>
    <property type="molecule type" value="Genomic_DNA"/>
</dbReference>
<evidence type="ECO:0000313" key="1">
    <source>
        <dbReference type="EMBL" id="VAW78196.1"/>
    </source>
</evidence>
<gene>
    <name evidence="1" type="ORF">MNBD_GAMMA12-1157</name>
</gene>
<reference evidence="1" key="1">
    <citation type="submission" date="2018-06" db="EMBL/GenBank/DDBJ databases">
        <authorList>
            <person name="Zhirakovskaya E."/>
        </authorList>
    </citation>
    <scope>NUCLEOTIDE SEQUENCE</scope>
</reference>
<dbReference type="SUPFAM" id="SSF53098">
    <property type="entry name" value="Ribonuclease H-like"/>
    <property type="match status" value="1"/>
</dbReference>
<organism evidence="1">
    <name type="scientific">hydrothermal vent metagenome</name>
    <dbReference type="NCBI Taxonomy" id="652676"/>
    <lineage>
        <taxon>unclassified sequences</taxon>
        <taxon>metagenomes</taxon>
        <taxon>ecological metagenomes</taxon>
    </lineage>
</organism>
<sequence>MGIHEARQWMRGFTQWYNHQHRHSGIKYVTPAQRHAGLDKMILATRHEAYQSAKQKHPERWSGKTRDWNKQDKVILNPDKSHKVIEVKSDVMAA</sequence>
<accession>A0A3B0ZBU8</accession>
<proteinExistence type="predicted"/>
<dbReference type="InterPro" id="IPR012337">
    <property type="entry name" value="RNaseH-like_sf"/>
</dbReference>
<name>A0A3B0ZBU8_9ZZZZ</name>